<evidence type="ECO:0000256" key="3">
    <source>
        <dbReference type="ARBA" id="ARBA00023016"/>
    </source>
</evidence>
<dbReference type="FunFam" id="1.10.3210.10:FF:000001">
    <property type="entry name" value="GTP pyrophosphokinase RelA"/>
    <property type="match status" value="1"/>
</dbReference>
<evidence type="ECO:0000313" key="8">
    <source>
        <dbReference type="EMBL" id="KAH7423895.1"/>
    </source>
</evidence>
<dbReference type="Gene3D" id="1.10.3210.10">
    <property type="entry name" value="Hypothetical protein af1432"/>
    <property type="match status" value="1"/>
</dbReference>
<dbReference type="GO" id="GO:0005525">
    <property type="term" value="F:GTP binding"/>
    <property type="evidence" value="ECO:0007669"/>
    <property type="project" value="UniProtKB-KW"/>
</dbReference>
<feature type="region of interest" description="Disordered" evidence="6">
    <location>
        <begin position="1"/>
        <end position="34"/>
    </location>
</feature>
<dbReference type="PANTHER" id="PTHR21262">
    <property type="entry name" value="GUANOSINE-3',5'-BIS DIPHOSPHATE 3'-PYROPHOSPHOHYDROLASE"/>
    <property type="match status" value="1"/>
</dbReference>
<keyword evidence="4" id="KW-0547">Nucleotide-binding</keyword>
<dbReference type="SUPFAM" id="SSF81301">
    <property type="entry name" value="Nucleotidyltransferase"/>
    <property type="match status" value="1"/>
</dbReference>
<accession>A0A8T2TR42</accession>
<dbReference type="GO" id="GO:0003723">
    <property type="term" value="F:RNA binding"/>
    <property type="evidence" value="ECO:0007669"/>
    <property type="project" value="UniProtKB-KW"/>
</dbReference>
<dbReference type="Pfam" id="PF13328">
    <property type="entry name" value="HD_4"/>
    <property type="match status" value="1"/>
</dbReference>
<dbReference type="FunFam" id="3.30.460.10:FF:000001">
    <property type="entry name" value="GTP pyrophosphokinase RelA"/>
    <property type="match status" value="1"/>
</dbReference>
<dbReference type="CDD" id="cd00077">
    <property type="entry name" value="HDc"/>
    <property type="match status" value="1"/>
</dbReference>
<dbReference type="GO" id="GO:0009507">
    <property type="term" value="C:chloroplast"/>
    <property type="evidence" value="ECO:0007669"/>
    <property type="project" value="TreeGrafter"/>
</dbReference>
<dbReference type="EMBL" id="CM035417">
    <property type="protein sequence ID" value="KAH7423895.1"/>
    <property type="molecule type" value="Genomic_DNA"/>
</dbReference>
<evidence type="ECO:0000256" key="5">
    <source>
        <dbReference type="PROSITE-ProRule" id="PRU00182"/>
    </source>
</evidence>
<dbReference type="InterPro" id="IPR043519">
    <property type="entry name" value="NT_sf"/>
</dbReference>
<feature type="domain" description="HD" evidence="7">
    <location>
        <begin position="264"/>
        <end position="368"/>
    </location>
</feature>
<dbReference type="InterPro" id="IPR006674">
    <property type="entry name" value="HD_domain"/>
</dbReference>
<evidence type="ECO:0000256" key="6">
    <source>
        <dbReference type="SAM" id="MobiDB-lite"/>
    </source>
</evidence>
<evidence type="ECO:0000256" key="2">
    <source>
        <dbReference type="ARBA" id="ARBA00013251"/>
    </source>
</evidence>
<keyword evidence="3" id="KW-0346">Stress response</keyword>
<dbReference type="Proteomes" id="UP000825935">
    <property type="component" value="Chromosome 12"/>
</dbReference>
<evidence type="ECO:0000259" key="7">
    <source>
        <dbReference type="PROSITE" id="PS51831"/>
    </source>
</evidence>
<dbReference type="PROSITE" id="PS50889">
    <property type="entry name" value="S4"/>
    <property type="match status" value="1"/>
</dbReference>
<dbReference type="SUPFAM" id="SSF109604">
    <property type="entry name" value="HD-domain/PDEase-like"/>
    <property type="match status" value="1"/>
</dbReference>
<dbReference type="SMART" id="SM00954">
    <property type="entry name" value="RelA_SpoT"/>
    <property type="match status" value="1"/>
</dbReference>
<keyword evidence="9" id="KW-1185">Reference proteome</keyword>
<dbReference type="AlphaFoldDB" id="A0A8T2TR42"/>
<dbReference type="SMART" id="SM00471">
    <property type="entry name" value="HDc"/>
    <property type="match status" value="1"/>
</dbReference>
<sequence>MFMATAASLYSSSPPTIPSTHSASSHAIPSSSSPIDIEFHSRAHSHHHPHASRSVIGGLSSLFASSSVRLSPNTASDSLGIEGTSLSRRSSHTDLCALLDSSESRSESSLSSKLKDRSPAASLQGLPSFASAHNLSNRFGSERHFVSNSHLAPSPFELEETATSDGGSGLYYVHDGSPPSFLSGRGIYEGDLRPDTPRFTKVSCSSLSEFFCKPLFPETFRTTKDILRSAQQQNEIFKDPFIIKAFEAAERAHDGQFRANGDLYLAHCTETALILAAIGANKTIIAAGLLHDTIDDTTLDGAELQTLFGVDVANLVEGVSRISEFSKLARDNNTAYKSVEADRLHTMILAMADIRVVLIKLADRLHNMRTLGALSKDRQCRIAKETLEVFVPLAGRLGIWSWKAELEDLCFKYLENRDFQELSIKLSEGFRERTILSAIETLDKSLTSEGIQYLDLSGRPKNLYSIHKKMILKGRKIDDIYDVQGLRLIVANKEDCYSALKVVHSIWQSIPGKLKDYITQPKLNGYQSLHTVVWGDDGFPLEIQIRTMDMHYQAEFGVAAHWRYKEGNAPHSSFVLQMVEWARWVLTWQNEILDTKLRMSRMDEAARPICSFPSHNDGCPFADLSMGPPYHEDAPLFVILLEDDKMMVQELPGNSSVADLLERTTKEEMLVTGVGGFWEEAGPKVNHMEVEDLQQKLKMGDLVELQPSLSGSSLNEYREKLRRMFEDCSMQDLKREPKLSREKLSETVVF</sequence>
<evidence type="ECO:0000256" key="4">
    <source>
        <dbReference type="ARBA" id="ARBA00023134"/>
    </source>
</evidence>
<dbReference type="PANTHER" id="PTHR21262:SF0">
    <property type="entry name" value="GTP DIPHOSPHOKINASE RSH3, CHLOROPLASTIC-RELATED"/>
    <property type="match status" value="1"/>
</dbReference>
<dbReference type="InterPro" id="IPR007685">
    <property type="entry name" value="RelA_SpoT"/>
</dbReference>
<keyword evidence="4" id="KW-0342">GTP-binding</keyword>
<feature type="compositionally biased region" description="Low complexity" evidence="6">
    <location>
        <begin position="11"/>
        <end position="34"/>
    </location>
</feature>
<comment type="similarity">
    <text evidence="1">Belongs to the RelA/SpoT family.</text>
</comment>
<protein>
    <recommendedName>
        <fullName evidence="2">GTP diphosphokinase</fullName>
        <ecNumber evidence="2">2.7.6.5</ecNumber>
    </recommendedName>
</protein>
<dbReference type="Pfam" id="PF04607">
    <property type="entry name" value="RelA_SpoT"/>
    <property type="match status" value="1"/>
</dbReference>
<dbReference type="Gene3D" id="3.30.460.10">
    <property type="entry name" value="Beta Polymerase, domain 2"/>
    <property type="match status" value="1"/>
</dbReference>
<dbReference type="OMA" id="AMNKERT"/>
<evidence type="ECO:0000256" key="1">
    <source>
        <dbReference type="ARBA" id="ARBA00007476"/>
    </source>
</evidence>
<keyword evidence="5" id="KW-0694">RNA-binding</keyword>
<dbReference type="EC" id="2.7.6.5" evidence="2"/>
<dbReference type="OrthoDB" id="430679at2759"/>
<dbReference type="PROSITE" id="PS51831">
    <property type="entry name" value="HD"/>
    <property type="match status" value="1"/>
</dbReference>
<dbReference type="CDD" id="cd05399">
    <property type="entry name" value="NT_Rel-Spo_like"/>
    <property type="match status" value="1"/>
</dbReference>
<dbReference type="GO" id="GO:0015969">
    <property type="term" value="P:guanosine tetraphosphate metabolic process"/>
    <property type="evidence" value="ECO:0007669"/>
    <property type="project" value="InterPro"/>
</dbReference>
<comment type="caution">
    <text evidence="8">The sequence shown here is derived from an EMBL/GenBank/DDBJ whole genome shotgun (WGS) entry which is preliminary data.</text>
</comment>
<evidence type="ECO:0000313" key="9">
    <source>
        <dbReference type="Proteomes" id="UP000825935"/>
    </source>
</evidence>
<dbReference type="InterPro" id="IPR003607">
    <property type="entry name" value="HD/PDEase_dom"/>
</dbReference>
<reference evidence="8" key="1">
    <citation type="submission" date="2021-08" db="EMBL/GenBank/DDBJ databases">
        <title>WGS assembly of Ceratopteris richardii.</title>
        <authorList>
            <person name="Marchant D.B."/>
            <person name="Chen G."/>
            <person name="Jenkins J."/>
            <person name="Shu S."/>
            <person name="Leebens-Mack J."/>
            <person name="Grimwood J."/>
            <person name="Schmutz J."/>
            <person name="Soltis P."/>
            <person name="Soltis D."/>
            <person name="Chen Z.-H."/>
        </authorList>
    </citation>
    <scope>NUCLEOTIDE SEQUENCE</scope>
    <source>
        <strain evidence="8">Whitten #5841</strain>
        <tissue evidence="8">Leaf</tissue>
    </source>
</reference>
<name>A0A8T2TR42_CERRI</name>
<dbReference type="GO" id="GO:0008728">
    <property type="term" value="F:GTP diphosphokinase activity"/>
    <property type="evidence" value="ECO:0007669"/>
    <property type="project" value="UniProtKB-EC"/>
</dbReference>
<proteinExistence type="inferred from homology"/>
<organism evidence="8 9">
    <name type="scientific">Ceratopteris richardii</name>
    <name type="common">Triangle waterfern</name>
    <dbReference type="NCBI Taxonomy" id="49495"/>
    <lineage>
        <taxon>Eukaryota</taxon>
        <taxon>Viridiplantae</taxon>
        <taxon>Streptophyta</taxon>
        <taxon>Embryophyta</taxon>
        <taxon>Tracheophyta</taxon>
        <taxon>Polypodiopsida</taxon>
        <taxon>Polypodiidae</taxon>
        <taxon>Polypodiales</taxon>
        <taxon>Pteridineae</taxon>
        <taxon>Pteridaceae</taxon>
        <taxon>Parkerioideae</taxon>
        <taxon>Ceratopteris</taxon>
    </lineage>
</organism>
<gene>
    <name evidence="8" type="ORF">KP509_12G079500</name>
</gene>